<evidence type="ECO:0000256" key="7">
    <source>
        <dbReference type="ARBA" id="ARBA00022840"/>
    </source>
</evidence>
<dbReference type="SMART" id="SM00387">
    <property type="entry name" value="HATPase_c"/>
    <property type="match status" value="1"/>
</dbReference>
<dbReference type="Proteomes" id="UP000618931">
    <property type="component" value="Unassembled WGS sequence"/>
</dbReference>
<evidence type="ECO:0000256" key="9">
    <source>
        <dbReference type="SAM" id="Phobius"/>
    </source>
</evidence>
<keyword evidence="9" id="KW-0812">Transmembrane</keyword>
<dbReference type="SUPFAM" id="SSF48452">
    <property type="entry name" value="TPR-like"/>
    <property type="match status" value="2"/>
</dbReference>
<dbReference type="InterPro" id="IPR050482">
    <property type="entry name" value="Sensor_HK_TwoCompSys"/>
</dbReference>
<comment type="catalytic activity">
    <reaction evidence="1">
        <text>ATP + protein L-histidine = ADP + protein N-phospho-L-histidine.</text>
        <dbReference type="EC" id="2.7.13.3"/>
    </reaction>
</comment>
<feature type="transmembrane region" description="Helical" evidence="9">
    <location>
        <begin position="372"/>
        <end position="391"/>
    </location>
</feature>
<keyword evidence="6" id="KW-0418">Kinase</keyword>
<evidence type="ECO:0000256" key="1">
    <source>
        <dbReference type="ARBA" id="ARBA00000085"/>
    </source>
</evidence>
<dbReference type="PANTHER" id="PTHR24421:SF10">
    <property type="entry name" value="NITRATE_NITRITE SENSOR PROTEIN NARQ"/>
    <property type="match status" value="1"/>
</dbReference>
<gene>
    <name evidence="12" type="ORF">I2H31_20960</name>
</gene>
<dbReference type="Pfam" id="PF02518">
    <property type="entry name" value="HATPase_c"/>
    <property type="match status" value="1"/>
</dbReference>
<organism evidence="12 13">
    <name type="scientific">Hymenobacter ruricola</name>
    <dbReference type="NCBI Taxonomy" id="2791023"/>
    <lineage>
        <taxon>Bacteria</taxon>
        <taxon>Pseudomonadati</taxon>
        <taxon>Bacteroidota</taxon>
        <taxon>Cytophagia</taxon>
        <taxon>Cytophagales</taxon>
        <taxon>Hymenobacteraceae</taxon>
        <taxon>Hymenobacter</taxon>
    </lineage>
</organism>
<evidence type="ECO:0000256" key="6">
    <source>
        <dbReference type="ARBA" id="ARBA00022777"/>
    </source>
</evidence>
<evidence type="ECO:0000259" key="11">
    <source>
        <dbReference type="SMART" id="SM00387"/>
    </source>
</evidence>
<dbReference type="Gene3D" id="1.20.5.1930">
    <property type="match status" value="1"/>
</dbReference>
<reference evidence="12 13" key="1">
    <citation type="submission" date="2020-11" db="EMBL/GenBank/DDBJ databases">
        <authorList>
            <person name="Kim M.K."/>
        </authorList>
    </citation>
    <scope>NUCLEOTIDE SEQUENCE [LARGE SCALE GENOMIC DNA]</scope>
    <source>
        <strain evidence="12 13">BT662</strain>
    </source>
</reference>
<dbReference type="RefSeq" id="WP_196295009.1">
    <property type="nucleotide sequence ID" value="NZ_JADQDM010000016.1"/>
</dbReference>
<evidence type="ECO:0000313" key="12">
    <source>
        <dbReference type="EMBL" id="MBF9223589.1"/>
    </source>
</evidence>
<feature type="chain" id="PRO_5047406834" description="histidine kinase" evidence="10">
    <location>
        <begin position="23"/>
        <end position="598"/>
    </location>
</feature>
<dbReference type="PANTHER" id="PTHR24421">
    <property type="entry name" value="NITRATE/NITRITE SENSOR PROTEIN NARX-RELATED"/>
    <property type="match status" value="1"/>
</dbReference>
<dbReference type="EC" id="2.7.13.3" evidence="2"/>
<name>A0ABS0IAR2_9BACT</name>
<keyword evidence="13" id="KW-1185">Reference proteome</keyword>
<keyword evidence="7" id="KW-0067">ATP-binding</keyword>
<evidence type="ECO:0000256" key="2">
    <source>
        <dbReference type="ARBA" id="ARBA00012438"/>
    </source>
</evidence>
<dbReference type="Gene3D" id="1.25.40.10">
    <property type="entry name" value="Tetratricopeptide repeat domain"/>
    <property type="match status" value="2"/>
</dbReference>
<dbReference type="InterPro" id="IPR011712">
    <property type="entry name" value="Sig_transdc_His_kin_sub3_dim/P"/>
</dbReference>
<keyword evidence="5" id="KW-0547">Nucleotide-binding</keyword>
<accession>A0ABS0IAR2</accession>
<evidence type="ECO:0000256" key="10">
    <source>
        <dbReference type="SAM" id="SignalP"/>
    </source>
</evidence>
<dbReference type="SMART" id="SM00028">
    <property type="entry name" value="TPR"/>
    <property type="match status" value="4"/>
</dbReference>
<keyword evidence="10" id="KW-0732">Signal</keyword>
<dbReference type="SUPFAM" id="SSF55874">
    <property type="entry name" value="ATPase domain of HSP90 chaperone/DNA topoisomerase II/histidine kinase"/>
    <property type="match status" value="1"/>
</dbReference>
<keyword evidence="8" id="KW-0902">Two-component regulatory system</keyword>
<protein>
    <recommendedName>
        <fullName evidence="2">histidine kinase</fullName>
        <ecNumber evidence="2">2.7.13.3</ecNumber>
    </recommendedName>
</protein>
<evidence type="ECO:0000256" key="4">
    <source>
        <dbReference type="ARBA" id="ARBA00022679"/>
    </source>
</evidence>
<dbReference type="InterPro" id="IPR019734">
    <property type="entry name" value="TPR_rpt"/>
</dbReference>
<proteinExistence type="predicted"/>
<evidence type="ECO:0000313" key="13">
    <source>
        <dbReference type="Proteomes" id="UP000618931"/>
    </source>
</evidence>
<dbReference type="EMBL" id="JADQDM010000016">
    <property type="protein sequence ID" value="MBF9223589.1"/>
    <property type="molecule type" value="Genomic_DNA"/>
</dbReference>
<feature type="domain" description="Histidine kinase/HSP90-like ATPase" evidence="11">
    <location>
        <begin position="508"/>
        <end position="598"/>
    </location>
</feature>
<comment type="caution">
    <text evidence="12">The sequence shown here is derived from an EMBL/GenBank/DDBJ whole genome shotgun (WGS) entry which is preliminary data.</text>
</comment>
<evidence type="ECO:0000256" key="5">
    <source>
        <dbReference type="ARBA" id="ARBA00022741"/>
    </source>
</evidence>
<dbReference type="InterPro" id="IPR003594">
    <property type="entry name" value="HATPase_dom"/>
</dbReference>
<sequence>MKQLITYALAICGLALCAPAWAAATEPAPSAAVNSLRRRLAALPADTTRVLLLDELCWQLSTSDLKQAIAYGQQGLALARRLRYRRGQLKCLTDLGNCAMYGSDFPGGTRYFLAALQLARQPPANAQIIGFAYNGLGSLHLLQKEYPAAQHYLEQALAEAQGRHAAADVALFASNLGNVLQQRRQYSPAGRRLRQALALYDSLGHELGQTNCLVNLALLASEQRQWGAARQYAQRTIALARAAGNTHYLGIAYSVLSGVEQAEGHWAAALATSRRGLAYARQSDNHEVASECYQDLAAISRHQGDFRQADAWQQRYVALHDSLVSTAKNEEIAALQVKFDTEQKESRIRTLTHQSQLHELRAAQQRSRLQTLLLLGTLAALLAGGGLLYLSQRRRRARALREERLRTRIAADLHDEVGTLLARVSMQADLLRQAAPGDNPALDRLLGNARNAAGIMRDIVWGIDAQADNSGALLDRMREHLDQAAAPAGLNTHLAVTGLDDHHPLAPELRQHLYLVFKEAVTNAVRHARGATDLWVTLTREAGELKLAVRDNGTSPLPTGRSGLGLRSMRQRAQALRGTLAAGAVPGQGFSVALTVPV</sequence>
<keyword evidence="9" id="KW-0472">Membrane</keyword>
<dbReference type="CDD" id="cd16917">
    <property type="entry name" value="HATPase_UhpB-NarQ-NarX-like"/>
    <property type="match status" value="1"/>
</dbReference>
<keyword evidence="3" id="KW-0597">Phosphoprotein</keyword>
<evidence type="ECO:0000256" key="3">
    <source>
        <dbReference type="ARBA" id="ARBA00022553"/>
    </source>
</evidence>
<evidence type="ECO:0000256" key="8">
    <source>
        <dbReference type="ARBA" id="ARBA00023012"/>
    </source>
</evidence>
<dbReference type="Gene3D" id="3.30.565.10">
    <property type="entry name" value="Histidine kinase-like ATPase, C-terminal domain"/>
    <property type="match status" value="1"/>
</dbReference>
<feature type="signal peptide" evidence="10">
    <location>
        <begin position="1"/>
        <end position="22"/>
    </location>
</feature>
<keyword evidence="4" id="KW-0808">Transferase</keyword>
<keyword evidence="9" id="KW-1133">Transmembrane helix</keyword>
<dbReference type="Pfam" id="PF07730">
    <property type="entry name" value="HisKA_3"/>
    <property type="match status" value="1"/>
</dbReference>
<dbReference type="Pfam" id="PF13374">
    <property type="entry name" value="TPR_10"/>
    <property type="match status" value="1"/>
</dbReference>
<dbReference type="InterPro" id="IPR011990">
    <property type="entry name" value="TPR-like_helical_dom_sf"/>
</dbReference>
<dbReference type="InterPro" id="IPR036890">
    <property type="entry name" value="HATPase_C_sf"/>
</dbReference>